<dbReference type="AlphaFoldDB" id="A0A0C3S7F3"/>
<gene>
    <name evidence="2" type="ORF">PHLGIDRAFT_113862</name>
</gene>
<feature type="region of interest" description="Disordered" evidence="1">
    <location>
        <begin position="1"/>
        <end position="27"/>
    </location>
</feature>
<evidence type="ECO:0000313" key="3">
    <source>
        <dbReference type="Proteomes" id="UP000053257"/>
    </source>
</evidence>
<name>A0A0C3S7F3_PHLG1</name>
<organism evidence="2 3">
    <name type="scientific">Phlebiopsis gigantea (strain 11061_1 CR5-6)</name>
    <name type="common">White-rot fungus</name>
    <name type="synonym">Peniophora gigantea</name>
    <dbReference type="NCBI Taxonomy" id="745531"/>
    <lineage>
        <taxon>Eukaryota</taxon>
        <taxon>Fungi</taxon>
        <taxon>Dikarya</taxon>
        <taxon>Basidiomycota</taxon>
        <taxon>Agaricomycotina</taxon>
        <taxon>Agaricomycetes</taxon>
        <taxon>Polyporales</taxon>
        <taxon>Phanerochaetaceae</taxon>
        <taxon>Phlebiopsis</taxon>
    </lineage>
</organism>
<dbReference type="EMBL" id="KN840440">
    <property type="protein sequence ID" value="KIP12386.1"/>
    <property type="molecule type" value="Genomic_DNA"/>
</dbReference>
<evidence type="ECO:0000313" key="2">
    <source>
        <dbReference type="EMBL" id="KIP12386.1"/>
    </source>
</evidence>
<reference evidence="2 3" key="1">
    <citation type="journal article" date="2014" name="PLoS Genet.">
        <title>Analysis of the Phlebiopsis gigantea genome, transcriptome and secretome provides insight into its pioneer colonization strategies of wood.</title>
        <authorList>
            <person name="Hori C."/>
            <person name="Ishida T."/>
            <person name="Igarashi K."/>
            <person name="Samejima M."/>
            <person name="Suzuki H."/>
            <person name="Master E."/>
            <person name="Ferreira P."/>
            <person name="Ruiz-Duenas F.J."/>
            <person name="Held B."/>
            <person name="Canessa P."/>
            <person name="Larrondo L.F."/>
            <person name="Schmoll M."/>
            <person name="Druzhinina I.S."/>
            <person name="Kubicek C.P."/>
            <person name="Gaskell J.A."/>
            <person name="Kersten P."/>
            <person name="St John F."/>
            <person name="Glasner J."/>
            <person name="Sabat G."/>
            <person name="Splinter BonDurant S."/>
            <person name="Syed K."/>
            <person name="Yadav J."/>
            <person name="Mgbeahuruike A.C."/>
            <person name="Kovalchuk A."/>
            <person name="Asiegbu F.O."/>
            <person name="Lackner G."/>
            <person name="Hoffmeister D."/>
            <person name="Rencoret J."/>
            <person name="Gutierrez A."/>
            <person name="Sun H."/>
            <person name="Lindquist E."/>
            <person name="Barry K."/>
            <person name="Riley R."/>
            <person name="Grigoriev I.V."/>
            <person name="Henrissat B."/>
            <person name="Kues U."/>
            <person name="Berka R.M."/>
            <person name="Martinez A.T."/>
            <person name="Covert S.F."/>
            <person name="Blanchette R.A."/>
            <person name="Cullen D."/>
        </authorList>
    </citation>
    <scope>NUCLEOTIDE SEQUENCE [LARGE SCALE GENOMIC DNA]</scope>
    <source>
        <strain evidence="2 3">11061_1 CR5-6</strain>
    </source>
</reference>
<dbReference type="Proteomes" id="UP000053257">
    <property type="component" value="Unassembled WGS sequence"/>
</dbReference>
<proteinExistence type="predicted"/>
<accession>A0A0C3S7F3</accession>
<protein>
    <submittedName>
        <fullName evidence="2">Uncharacterized protein</fullName>
    </submittedName>
</protein>
<sequence>MATNVPQREVLEQRPDGSNGLWIHPERGVDDPNRLNQVWTKSMNRLTGVYALRLMSTTHSVLTVEMPTTSRVVTQLSVAPTIRSNGVVGLRQQFLLVRVPRPGARTMVFEPQGEDVEEAGGSATEDTTEFEEPIVDPRVGPDVDIFEDGTKINEHSWVV</sequence>
<evidence type="ECO:0000256" key="1">
    <source>
        <dbReference type="SAM" id="MobiDB-lite"/>
    </source>
</evidence>
<feature type="region of interest" description="Disordered" evidence="1">
    <location>
        <begin position="114"/>
        <end position="142"/>
    </location>
</feature>
<dbReference type="HOGENOM" id="CLU_1661430_0_0_1"/>
<keyword evidence="3" id="KW-1185">Reference proteome</keyword>